<dbReference type="Gene3D" id="3.60.120.10">
    <property type="entry name" value="Anthranilate synthase"/>
    <property type="match status" value="1"/>
</dbReference>
<dbReference type="SUPFAM" id="SSF56322">
    <property type="entry name" value="ADC synthase"/>
    <property type="match status" value="1"/>
</dbReference>
<dbReference type="InterPro" id="IPR005801">
    <property type="entry name" value="ADC_synthase"/>
</dbReference>
<evidence type="ECO:0000259" key="2">
    <source>
        <dbReference type="Pfam" id="PF04715"/>
    </source>
</evidence>
<keyword evidence="4" id="KW-1185">Reference proteome</keyword>
<dbReference type="AlphaFoldDB" id="A0A926VHY3"/>
<reference evidence="3" key="2">
    <citation type="submission" date="2020-08" db="EMBL/GenBank/DDBJ databases">
        <authorList>
            <person name="Chen M."/>
            <person name="Teng W."/>
            <person name="Zhao L."/>
            <person name="Hu C."/>
            <person name="Zhou Y."/>
            <person name="Han B."/>
            <person name="Song L."/>
            <person name="Shu W."/>
        </authorList>
    </citation>
    <scope>NUCLEOTIDE SEQUENCE</scope>
    <source>
        <strain evidence="3">FACHB-1375</strain>
    </source>
</reference>
<protein>
    <recommendedName>
        <fullName evidence="2">Anthranilate synthase component I N-terminal domain-containing protein</fullName>
    </recommendedName>
</protein>
<feature type="domain" description="Anthranilate synthase component I N-terminal" evidence="2">
    <location>
        <begin position="28"/>
        <end position="150"/>
    </location>
</feature>
<evidence type="ECO:0000313" key="4">
    <source>
        <dbReference type="Proteomes" id="UP000641646"/>
    </source>
</evidence>
<sequence length="192" mass="21476">MRAVQPWYWRSLPLEGKTGSAVFAALFLRDGAIATLLESPSIPSTQHNLARYSICAGSPRILNGKPQLWTPPIGEILPFLRNLLSPPLPHSPAPPLPFTGGWLGWLGYDLAWEIEHLPKYRSDSLPFPVAYWYEPECFAVLDHSEQSLWLAASAPAQLDFLQNQLERENGRAGERESGRVGERESEITGKYP</sequence>
<dbReference type="Proteomes" id="UP000641646">
    <property type="component" value="Unassembled WGS sequence"/>
</dbReference>
<feature type="region of interest" description="Disordered" evidence="1">
    <location>
        <begin position="167"/>
        <end position="192"/>
    </location>
</feature>
<proteinExistence type="predicted"/>
<comment type="caution">
    <text evidence="3">The sequence shown here is derived from an EMBL/GenBank/DDBJ whole genome shotgun (WGS) entry which is preliminary data.</text>
</comment>
<evidence type="ECO:0000313" key="3">
    <source>
        <dbReference type="EMBL" id="MBD2184316.1"/>
    </source>
</evidence>
<dbReference type="InterPro" id="IPR006805">
    <property type="entry name" value="Anth_synth_I_N"/>
</dbReference>
<organism evidence="3 4">
    <name type="scientific">Aerosakkonema funiforme FACHB-1375</name>
    <dbReference type="NCBI Taxonomy" id="2949571"/>
    <lineage>
        <taxon>Bacteria</taxon>
        <taxon>Bacillati</taxon>
        <taxon>Cyanobacteriota</taxon>
        <taxon>Cyanophyceae</taxon>
        <taxon>Oscillatoriophycideae</taxon>
        <taxon>Aerosakkonematales</taxon>
        <taxon>Aerosakkonemataceae</taxon>
        <taxon>Aerosakkonema</taxon>
    </lineage>
</organism>
<dbReference type="EMBL" id="JACJPW010000079">
    <property type="protein sequence ID" value="MBD2184316.1"/>
    <property type="molecule type" value="Genomic_DNA"/>
</dbReference>
<dbReference type="Pfam" id="PF04715">
    <property type="entry name" value="Anth_synt_I_N"/>
    <property type="match status" value="1"/>
</dbReference>
<accession>A0A926VHY3</accession>
<gene>
    <name evidence="3" type="ORF">H6G03_25145</name>
</gene>
<reference evidence="3" key="1">
    <citation type="journal article" date="2015" name="ISME J.">
        <title>Draft Genome Sequence of Streptomyces incarnatus NRRL8089, which Produces the Nucleoside Antibiotic Sinefungin.</title>
        <authorList>
            <person name="Oshima K."/>
            <person name="Hattori M."/>
            <person name="Shimizu H."/>
            <person name="Fukuda K."/>
            <person name="Nemoto M."/>
            <person name="Inagaki K."/>
            <person name="Tamura T."/>
        </authorList>
    </citation>
    <scope>NUCLEOTIDE SEQUENCE</scope>
    <source>
        <strain evidence="3">FACHB-1375</strain>
    </source>
</reference>
<evidence type="ECO:0000256" key="1">
    <source>
        <dbReference type="SAM" id="MobiDB-lite"/>
    </source>
</evidence>
<feature type="non-terminal residue" evidence="3">
    <location>
        <position position="192"/>
    </location>
</feature>
<name>A0A926VHY3_9CYAN</name>